<sequence>MRLAIDLGRATCVAVLVDRDGRTVAEAVVDSRPGVAESVRGVLAELGPLAPAAESVVLVTDLARRSPRPRRVALLRIAPTSHPALAPLADWPASARAAVDALTAQVPGGATLTGRPPAPLDRDAVAAFARRAREAEISAFAVCAAGAPAEPGPELDAAAALADTVPGAAISLSHEIGSVGLRERENATVVNAALGGWATELAVEATRALRSAGLTAPLYFARDDGGLISAEYFRRHPVIATAPATTCAARGAAARAGVADAVVVDAGARSVRCLTLGDGHPERSVRPGQGPLGVPVHLGSPVIHEVGPGVRDTLPADPNAIARIAARQLERVAGAVLLHTGGGAGDMGAPPAAAEVRARLTDAARFAATSVCRIASERLVTAAGRAEFELMLATACDRALSRVVAAGAAPATARIESVSHAPVAYLPAGVHRVTVHAVGQPAAGVPA</sequence>
<dbReference type="RefSeq" id="WP_033209721.1">
    <property type="nucleotide sequence ID" value="NZ_LGUP01000380.1"/>
</dbReference>
<evidence type="ECO:0000313" key="2">
    <source>
        <dbReference type="EMBL" id="KOG12598.1"/>
    </source>
</evidence>
<reference evidence="2 3" key="1">
    <citation type="submission" date="2015-06" db="EMBL/GenBank/DDBJ databases">
        <authorList>
            <person name="Hoefler B.C."/>
            <person name="Straight P.D."/>
        </authorList>
    </citation>
    <scope>NUCLEOTIDE SEQUENCE [LARGE SCALE GENOMIC DNA]</scope>
    <source>
        <strain evidence="2 3">NRRL 3427</strain>
    </source>
</reference>
<dbReference type="PANTHER" id="PTHR11365:SF23">
    <property type="entry name" value="HYPOTHETICAL 5-OXOPROLINASE (EUROFUNG)-RELATED"/>
    <property type="match status" value="1"/>
</dbReference>
<dbReference type="Pfam" id="PF01968">
    <property type="entry name" value="Hydantoinase_A"/>
    <property type="match status" value="1"/>
</dbReference>
<proteinExistence type="predicted"/>
<organism evidence="2 3">
    <name type="scientific">Streptomyces viridochromogenes</name>
    <dbReference type="NCBI Taxonomy" id="1938"/>
    <lineage>
        <taxon>Bacteria</taxon>
        <taxon>Bacillati</taxon>
        <taxon>Actinomycetota</taxon>
        <taxon>Actinomycetes</taxon>
        <taxon>Kitasatosporales</taxon>
        <taxon>Streptomycetaceae</taxon>
        <taxon>Streptomyces</taxon>
    </lineage>
</organism>
<evidence type="ECO:0000313" key="3">
    <source>
        <dbReference type="Proteomes" id="UP000037023"/>
    </source>
</evidence>
<gene>
    <name evidence="2" type="ORF">ADK34_31450</name>
</gene>
<dbReference type="OrthoDB" id="9768323at2"/>
<evidence type="ECO:0000259" key="1">
    <source>
        <dbReference type="Pfam" id="PF01968"/>
    </source>
</evidence>
<dbReference type="InterPro" id="IPR045079">
    <property type="entry name" value="Oxoprolinase-like"/>
</dbReference>
<accession>A0A0L8JFZ9</accession>
<dbReference type="EMBL" id="LGUP01000380">
    <property type="protein sequence ID" value="KOG12598.1"/>
    <property type="molecule type" value="Genomic_DNA"/>
</dbReference>
<dbReference type="GO" id="GO:0017168">
    <property type="term" value="F:5-oxoprolinase (ATP-hydrolyzing) activity"/>
    <property type="evidence" value="ECO:0007669"/>
    <property type="project" value="TreeGrafter"/>
</dbReference>
<dbReference type="Proteomes" id="UP000037023">
    <property type="component" value="Unassembled WGS sequence"/>
</dbReference>
<dbReference type="InterPro" id="IPR002821">
    <property type="entry name" value="Hydantoinase_A"/>
</dbReference>
<dbReference type="PATRIC" id="fig|1938.6.peg.6744"/>
<name>A0A0L8JFZ9_STRVR</name>
<dbReference type="PANTHER" id="PTHR11365">
    <property type="entry name" value="5-OXOPROLINASE RELATED"/>
    <property type="match status" value="1"/>
</dbReference>
<dbReference type="GO" id="GO:0005829">
    <property type="term" value="C:cytosol"/>
    <property type="evidence" value="ECO:0007669"/>
    <property type="project" value="TreeGrafter"/>
</dbReference>
<comment type="caution">
    <text evidence="2">The sequence shown here is derived from an EMBL/GenBank/DDBJ whole genome shotgun (WGS) entry which is preliminary data.</text>
</comment>
<protein>
    <recommendedName>
        <fullName evidence="1">Hydantoinase A/oxoprolinase domain-containing protein</fullName>
    </recommendedName>
</protein>
<dbReference type="AlphaFoldDB" id="A0A0L8JFZ9"/>
<feature type="domain" description="Hydantoinase A/oxoprolinase" evidence="1">
    <location>
        <begin position="184"/>
        <end position="309"/>
    </location>
</feature>
<dbReference type="GO" id="GO:0006749">
    <property type="term" value="P:glutathione metabolic process"/>
    <property type="evidence" value="ECO:0007669"/>
    <property type="project" value="TreeGrafter"/>
</dbReference>